<keyword evidence="4 7" id="KW-0418">Kinase</keyword>
<dbReference type="SUPFAM" id="SSF55874">
    <property type="entry name" value="ATPase domain of HSP90 chaperone/DNA topoisomerase II/histidine kinase"/>
    <property type="match status" value="1"/>
</dbReference>
<evidence type="ECO:0000313" key="7">
    <source>
        <dbReference type="EMBL" id="HJC24540.1"/>
    </source>
</evidence>
<dbReference type="GO" id="GO:0016020">
    <property type="term" value="C:membrane"/>
    <property type="evidence" value="ECO:0007669"/>
    <property type="project" value="UniProtKB-SubCell"/>
</dbReference>
<evidence type="ECO:0000256" key="4">
    <source>
        <dbReference type="ARBA" id="ARBA00022777"/>
    </source>
</evidence>
<feature type="domain" description="HAMP" evidence="6">
    <location>
        <begin position="290"/>
        <end position="342"/>
    </location>
</feature>
<dbReference type="SMART" id="SM00304">
    <property type="entry name" value="HAMP"/>
    <property type="match status" value="1"/>
</dbReference>
<keyword evidence="5" id="KW-0812">Transmembrane</keyword>
<keyword evidence="3" id="KW-0808">Transferase</keyword>
<accession>A0A9D2SRB8</accession>
<sequence length="563" mass="65385">MKKIKSIYRIFIFFFIMIIVSFLLLNFYSTASLQSSLIQVARIQVDYARALLEQKSNEIEIEADGILNSNDFRELQLMMMEKYDPYNYVMSVQRIKEYLTRRQTSNVGMAEFILYWPGTDSIIATSVRADVEDGLLEMASDNEWIFYEKEVYFVKKYSADWLKDEEAPFLFIKMEQDYLYKVKTVASGLEAGGILLLLPDRTSLFSVNEEERTLLKKVKWEDASEEFQLRANGRKYQIIKPGVASNGLELVAYYPIREMMKPVRNIMEITARLLGVILAVGFVFMVLYYKNILLQLKILTEKLKQVEGGDFGARIEELPENEFSYVFDQFNKMVLRIRELISSTLKEQQLRSQAELRQLQLQINPHFLYNSLSYIVTVADNPKAVTEMAVHLAGYYRHCTRSRSVTTIGEEVQYAKAYLSVMAMRKRMEYSISMTEDLENIPIIPLILQPIIENAVEHAIEERENAKHVHVKIYRLPDSTVRFEISDDGNGLSEEDAQRLLWSLNQKERDENESVGLWNVNQRLINYYDKSAGLRFGRSIWGGLSVSFTILPRERDNEAVDCG</sequence>
<feature type="transmembrane region" description="Helical" evidence="5">
    <location>
        <begin position="269"/>
        <end position="289"/>
    </location>
</feature>
<dbReference type="Gene3D" id="6.10.340.10">
    <property type="match status" value="1"/>
</dbReference>
<dbReference type="InterPro" id="IPR050640">
    <property type="entry name" value="Bact_2-comp_sensor_kinase"/>
</dbReference>
<dbReference type="InterPro" id="IPR010559">
    <property type="entry name" value="Sig_transdc_His_kin_internal"/>
</dbReference>
<gene>
    <name evidence="7" type="ORF">H9761_12635</name>
</gene>
<dbReference type="PROSITE" id="PS50885">
    <property type="entry name" value="HAMP"/>
    <property type="match status" value="1"/>
</dbReference>
<dbReference type="Proteomes" id="UP000823891">
    <property type="component" value="Unassembled WGS sequence"/>
</dbReference>
<dbReference type="Gene3D" id="3.30.565.10">
    <property type="entry name" value="Histidine kinase-like ATPase, C-terminal domain"/>
    <property type="match status" value="1"/>
</dbReference>
<evidence type="ECO:0000256" key="2">
    <source>
        <dbReference type="ARBA" id="ARBA00022553"/>
    </source>
</evidence>
<dbReference type="PANTHER" id="PTHR34220:SF9">
    <property type="entry name" value="SIGNAL TRANSDUCTION HISTIDINE KINASE INTERNAL REGION DOMAIN-CONTAINING PROTEIN"/>
    <property type="match status" value="1"/>
</dbReference>
<proteinExistence type="predicted"/>
<comment type="subcellular location">
    <subcellularLocation>
        <location evidence="1">Membrane</location>
    </subcellularLocation>
</comment>
<dbReference type="Pfam" id="PF02518">
    <property type="entry name" value="HATPase_c"/>
    <property type="match status" value="1"/>
</dbReference>
<keyword evidence="5" id="KW-0472">Membrane</keyword>
<organism evidence="7 8">
    <name type="scientific">Candidatus Eisenbergiella merdavium</name>
    <dbReference type="NCBI Taxonomy" id="2838551"/>
    <lineage>
        <taxon>Bacteria</taxon>
        <taxon>Bacillati</taxon>
        <taxon>Bacillota</taxon>
        <taxon>Clostridia</taxon>
        <taxon>Lachnospirales</taxon>
        <taxon>Lachnospiraceae</taxon>
        <taxon>Eisenbergiella</taxon>
    </lineage>
</organism>
<dbReference type="PANTHER" id="PTHR34220">
    <property type="entry name" value="SENSOR HISTIDINE KINASE YPDA"/>
    <property type="match status" value="1"/>
</dbReference>
<dbReference type="GO" id="GO:0000155">
    <property type="term" value="F:phosphorelay sensor kinase activity"/>
    <property type="evidence" value="ECO:0007669"/>
    <property type="project" value="InterPro"/>
</dbReference>
<evidence type="ECO:0000256" key="1">
    <source>
        <dbReference type="ARBA" id="ARBA00004370"/>
    </source>
</evidence>
<name>A0A9D2SRB8_9FIRM</name>
<keyword evidence="2" id="KW-0597">Phosphoprotein</keyword>
<dbReference type="InterPro" id="IPR036890">
    <property type="entry name" value="HATPase_C_sf"/>
</dbReference>
<dbReference type="InterPro" id="IPR003660">
    <property type="entry name" value="HAMP_dom"/>
</dbReference>
<evidence type="ECO:0000256" key="5">
    <source>
        <dbReference type="SAM" id="Phobius"/>
    </source>
</evidence>
<keyword evidence="5" id="KW-1133">Transmembrane helix</keyword>
<dbReference type="InterPro" id="IPR003594">
    <property type="entry name" value="HATPase_dom"/>
</dbReference>
<reference evidence="7" key="1">
    <citation type="journal article" date="2021" name="PeerJ">
        <title>Extensive microbial diversity within the chicken gut microbiome revealed by metagenomics and culture.</title>
        <authorList>
            <person name="Gilroy R."/>
            <person name="Ravi A."/>
            <person name="Getino M."/>
            <person name="Pursley I."/>
            <person name="Horton D.L."/>
            <person name="Alikhan N.F."/>
            <person name="Baker D."/>
            <person name="Gharbi K."/>
            <person name="Hall N."/>
            <person name="Watson M."/>
            <person name="Adriaenssens E.M."/>
            <person name="Foster-Nyarko E."/>
            <person name="Jarju S."/>
            <person name="Secka A."/>
            <person name="Antonio M."/>
            <person name="Oren A."/>
            <person name="Chaudhuri R.R."/>
            <person name="La Ragione R."/>
            <person name="Hildebrand F."/>
            <person name="Pallen M.J."/>
        </authorList>
    </citation>
    <scope>NUCLEOTIDE SEQUENCE</scope>
    <source>
        <strain evidence="7">USAMLcec2-132</strain>
    </source>
</reference>
<comment type="caution">
    <text evidence="7">The sequence shown here is derived from an EMBL/GenBank/DDBJ whole genome shotgun (WGS) entry which is preliminary data.</text>
</comment>
<dbReference type="AlphaFoldDB" id="A0A9D2SRB8"/>
<reference evidence="7" key="2">
    <citation type="submission" date="2021-04" db="EMBL/GenBank/DDBJ databases">
        <authorList>
            <person name="Gilroy R."/>
        </authorList>
    </citation>
    <scope>NUCLEOTIDE SEQUENCE</scope>
    <source>
        <strain evidence="7">USAMLcec2-132</strain>
    </source>
</reference>
<evidence type="ECO:0000313" key="8">
    <source>
        <dbReference type="Proteomes" id="UP000823891"/>
    </source>
</evidence>
<protein>
    <submittedName>
        <fullName evidence="7">Histidine kinase</fullName>
    </submittedName>
</protein>
<dbReference type="Pfam" id="PF06580">
    <property type="entry name" value="His_kinase"/>
    <property type="match status" value="1"/>
</dbReference>
<dbReference type="EMBL" id="DWWS01000045">
    <property type="protein sequence ID" value="HJC24540.1"/>
    <property type="molecule type" value="Genomic_DNA"/>
</dbReference>
<evidence type="ECO:0000256" key="3">
    <source>
        <dbReference type="ARBA" id="ARBA00022679"/>
    </source>
</evidence>
<evidence type="ECO:0000259" key="6">
    <source>
        <dbReference type="PROSITE" id="PS50885"/>
    </source>
</evidence>
<feature type="transmembrane region" description="Helical" evidence="5">
    <location>
        <begin position="7"/>
        <end position="28"/>
    </location>
</feature>